<dbReference type="InterPro" id="IPR009675">
    <property type="entry name" value="TPX2_fam"/>
</dbReference>
<evidence type="ECO:0000313" key="4">
    <source>
        <dbReference type="Proteomes" id="UP000775213"/>
    </source>
</evidence>
<dbReference type="GO" id="GO:0005880">
    <property type="term" value="C:nuclear microtubule"/>
    <property type="evidence" value="ECO:0007669"/>
    <property type="project" value="TreeGrafter"/>
</dbReference>
<name>A0AAV7GFX4_DENCH</name>
<dbReference type="PANTHER" id="PTHR14326:SF44">
    <property type="entry name" value="TARGETING PROTEIN FOR XKLP2"/>
    <property type="match status" value="1"/>
</dbReference>
<keyword evidence="4" id="KW-1185">Reference proteome</keyword>
<dbReference type="GO" id="GO:0008017">
    <property type="term" value="F:microtubule binding"/>
    <property type="evidence" value="ECO:0007669"/>
    <property type="project" value="TreeGrafter"/>
</dbReference>
<dbReference type="Pfam" id="PF12214">
    <property type="entry name" value="TPX2_importin"/>
    <property type="match status" value="1"/>
</dbReference>
<dbReference type="PANTHER" id="PTHR14326">
    <property type="entry name" value="TARGETING PROTEIN FOR XKLP2"/>
    <property type="match status" value="1"/>
</dbReference>
<dbReference type="GO" id="GO:0060236">
    <property type="term" value="P:regulation of mitotic spindle organization"/>
    <property type="evidence" value="ECO:0007669"/>
    <property type="project" value="InterPro"/>
</dbReference>
<feature type="domain" description="TPX2 central" evidence="2">
    <location>
        <begin position="28"/>
        <end position="78"/>
    </location>
</feature>
<feature type="compositionally biased region" description="Basic and acidic residues" evidence="1">
    <location>
        <begin position="1"/>
        <end position="10"/>
    </location>
</feature>
<evidence type="ECO:0000256" key="1">
    <source>
        <dbReference type="SAM" id="MobiDB-lite"/>
    </source>
</evidence>
<dbReference type="EMBL" id="JAGFBR010000010">
    <property type="protein sequence ID" value="KAH0460710.1"/>
    <property type="molecule type" value="Genomic_DNA"/>
</dbReference>
<proteinExistence type="predicted"/>
<gene>
    <name evidence="3" type="ORF">IEQ34_011373</name>
</gene>
<dbReference type="GO" id="GO:0090307">
    <property type="term" value="P:mitotic spindle assembly"/>
    <property type="evidence" value="ECO:0007669"/>
    <property type="project" value="TreeGrafter"/>
</dbReference>
<sequence length="85" mass="9743">MERANQHAETDSFFFSDDASSQSHCKPLKLTEPRPPILETSLRARPTKIKSSLELELEEFEKIPKFKARPLNKKIFESKGDLGLL</sequence>
<protein>
    <recommendedName>
        <fullName evidence="2">TPX2 central domain-containing protein</fullName>
    </recommendedName>
</protein>
<evidence type="ECO:0000313" key="3">
    <source>
        <dbReference type="EMBL" id="KAH0460710.1"/>
    </source>
</evidence>
<dbReference type="InterPro" id="IPR027330">
    <property type="entry name" value="TPX2_central_dom"/>
</dbReference>
<feature type="region of interest" description="Disordered" evidence="1">
    <location>
        <begin position="1"/>
        <end position="40"/>
    </location>
</feature>
<dbReference type="Proteomes" id="UP000775213">
    <property type="component" value="Unassembled WGS sequence"/>
</dbReference>
<feature type="compositionally biased region" description="Low complexity" evidence="1">
    <location>
        <begin position="11"/>
        <end position="23"/>
    </location>
</feature>
<reference evidence="3 4" key="1">
    <citation type="journal article" date="2021" name="Hortic Res">
        <title>Chromosome-scale assembly of the Dendrobium chrysotoxum genome enhances the understanding of orchid evolution.</title>
        <authorList>
            <person name="Zhang Y."/>
            <person name="Zhang G.Q."/>
            <person name="Zhang D."/>
            <person name="Liu X.D."/>
            <person name="Xu X.Y."/>
            <person name="Sun W.H."/>
            <person name="Yu X."/>
            <person name="Zhu X."/>
            <person name="Wang Z.W."/>
            <person name="Zhao X."/>
            <person name="Zhong W.Y."/>
            <person name="Chen H."/>
            <person name="Yin W.L."/>
            <person name="Huang T."/>
            <person name="Niu S.C."/>
            <person name="Liu Z.J."/>
        </authorList>
    </citation>
    <scope>NUCLEOTIDE SEQUENCE [LARGE SCALE GENOMIC DNA]</scope>
    <source>
        <strain evidence="3">Lindl</strain>
    </source>
</reference>
<dbReference type="AlphaFoldDB" id="A0AAV7GFX4"/>
<dbReference type="GO" id="GO:0005819">
    <property type="term" value="C:spindle"/>
    <property type="evidence" value="ECO:0007669"/>
    <property type="project" value="InterPro"/>
</dbReference>
<evidence type="ECO:0000259" key="2">
    <source>
        <dbReference type="Pfam" id="PF12214"/>
    </source>
</evidence>
<comment type="caution">
    <text evidence="3">The sequence shown here is derived from an EMBL/GenBank/DDBJ whole genome shotgun (WGS) entry which is preliminary data.</text>
</comment>
<organism evidence="3 4">
    <name type="scientific">Dendrobium chrysotoxum</name>
    <name type="common">Orchid</name>
    <dbReference type="NCBI Taxonomy" id="161865"/>
    <lineage>
        <taxon>Eukaryota</taxon>
        <taxon>Viridiplantae</taxon>
        <taxon>Streptophyta</taxon>
        <taxon>Embryophyta</taxon>
        <taxon>Tracheophyta</taxon>
        <taxon>Spermatophyta</taxon>
        <taxon>Magnoliopsida</taxon>
        <taxon>Liliopsida</taxon>
        <taxon>Asparagales</taxon>
        <taxon>Orchidaceae</taxon>
        <taxon>Epidendroideae</taxon>
        <taxon>Malaxideae</taxon>
        <taxon>Dendrobiinae</taxon>
        <taxon>Dendrobium</taxon>
    </lineage>
</organism>
<accession>A0AAV7GFX4</accession>
<dbReference type="GO" id="GO:0030295">
    <property type="term" value="F:protein kinase activator activity"/>
    <property type="evidence" value="ECO:0007669"/>
    <property type="project" value="TreeGrafter"/>
</dbReference>